<evidence type="ECO:0000313" key="3">
    <source>
        <dbReference type="EMBL" id="GAA3130233.1"/>
    </source>
</evidence>
<dbReference type="EMBL" id="BAAAUG010000123">
    <property type="protein sequence ID" value="GAA3130233.1"/>
    <property type="molecule type" value="Genomic_DNA"/>
</dbReference>
<dbReference type="SUPFAM" id="SSF56973">
    <property type="entry name" value="Aerolisin/ETX pore-forming domain"/>
    <property type="match status" value="1"/>
</dbReference>
<feature type="region of interest" description="Disordered" evidence="1">
    <location>
        <begin position="179"/>
        <end position="204"/>
    </location>
</feature>
<dbReference type="Proteomes" id="UP001501637">
    <property type="component" value="Unassembled WGS sequence"/>
</dbReference>
<feature type="chain" id="PRO_5046688597" evidence="2">
    <location>
        <begin position="29"/>
        <end position="204"/>
    </location>
</feature>
<organism evidence="3 4">
    <name type="scientific">Streptomyces rectiviolaceus</name>
    <dbReference type="NCBI Taxonomy" id="332591"/>
    <lineage>
        <taxon>Bacteria</taxon>
        <taxon>Bacillati</taxon>
        <taxon>Actinomycetota</taxon>
        <taxon>Actinomycetes</taxon>
        <taxon>Kitasatosporales</taxon>
        <taxon>Streptomycetaceae</taxon>
        <taxon>Streptomyces</taxon>
    </lineage>
</organism>
<name>A0ABP6MY75_9ACTN</name>
<proteinExistence type="predicted"/>
<keyword evidence="2" id="KW-0732">Signal</keyword>
<dbReference type="RefSeq" id="WP_344525898.1">
    <property type="nucleotide sequence ID" value="NZ_BAAAUG010000123.1"/>
</dbReference>
<evidence type="ECO:0000256" key="1">
    <source>
        <dbReference type="SAM" id="MobiDB-lite"/>
    </source>
</evidence>
<evidence type="ECO:0000256" key="2">
    <source>
        <dbReference type="SAM" id="SignalP"/>
    </source>
</evidence>
<accession>A0ABP6MY75</accession>
<gene>
    <name evidence="3" type="ORF">GCM10010449_59170</name>
</gene>
<comment type="caution">
    <text evidence="3">The sequence shown here is derived from an EMBL/GenBank/DDBJ whole genome shotgun (WGS) entry which is preliminary data.</text>
</comment>
<dbReference type="Gene3D" id="2.170.15.10">
    <property type="entry name" value="Proaerolysin, chain A, domain 3"/>
    <property type="match status" value="1"/>
</dbReference>
<protein>
    <submittedName>
        <fullName evidence="3">Uncharacterized protein</fullName>
    </submittedName>
</protein>
<evidence type="ECO:0000313" key="4">
    <source>
        <dbReference type="Proteomes" id="UP001501637"/>
    </source>
</evidence>
<keyword evidence="4" id="KW-1185">Reference proteome</keyword>
<dbReference type="PROSITE" id="PS51318">
    <property type="entry name" value="TAT"/>
    <property type="match status" value="1"/>
</dbReference>
<feature type="compositionally biased region" description="Basic and acidic residues" evidence="1">
    <location>
        <begin position="193"/>
        <end position="204"/>
    </location>
</feature>
<sequence>MITRTRLTVLLAAMATAGGMALAPAAQADEEPPTIRELLDKCDNGTDSCVFHPEGPGTDSMGEAHQVGDSAYNCTPDLQRSSISWADTTGESNSVGVSLSAEYGFAEVFKVSIETSYGHTWESSHTETDTTNVDVRPGEVGWVTRESQMQRVKGTYELHFPDRFHGHYIWYAPFDATGPKPDAPSTKTQHTRPMTEQEKAEHCG</sequence>
<dbReference type="InterPro" id="IPR006311">
    <property type="entry name" value="TAT_signal"/>
</dbReference>
<feature type="signal peptide" evidence="2">
    <location>
        <begin position="1"/>
        <end position="28"/>
    </location>
</feature>
<reference evidence="4" key="1">
    <citation type="journal article" date="2019" name="Int. J. Syst. Evol. Microbiol.">
        <title>The Global Catalogue of Microorganisms (GCM) 10K type strain sequencing project: providing services to taxonomists for standard genome sequencing and annotation.</title>
        <authorList>
            <consortium name="The Broad Institute Genomics Platform"/>
            <consortium name="The Broad Institute Genome Sequencing Center for Infectious Disease"/>
            <person name="Wu L."/>
            <person name="Ma J."/>
        </authorList>
    </citation>
    <scope>NUCLEOTIDE SEQUENCE [LARGE SCALE GENOMIC DNA]</scope>
    <source>
        <strain evidence="4">JCM 9092</strain>
    </source>
</reference>